<accession>A0A0W8E7L9</accession>
<dbReference type="AlphaFoldDB" id="A0A0W8E7L9"/>
<reference evidence="1" key="1">
    <citation type="journal article" date="2015" name="Proc. Natl. Acad. Sci. U.S.A.">
        <title>Networks of energetic and metabolic interactions define dynamics in microbial communities.</title>
        <authorList>
            <person name="Embree M."/>
            <person name="Liu J.K."/>
            <person name="Al-Bassam M.M."/>
            <person name="Zengler K."/>
        </authorList>
    </citation>
    <scope>NUCLEOTIDE SEQUENCE</scope>
</reference>
<dbReference type="EMBL" id="LNQE01001844">
    <property type="protein sequence ID" value="KUG04588.1"/>
    <property type="molecule type" value="Genomic_DNA"/>
</dbReference>
<evidence type="ECO:0000313" key="1">
    <source>
        <dbReference type="EMBL" id="KUG04588.1"/>
    </source>
</evidence>
<sequence>MTDLTTTLGKPVCLAEWEKVLSRCYSYYIIPIMSAYIRLKEET</sequence>
<proteinExistence type="predicted"/>
<name>A0A0W8E7L9_9ZZZZ</name>
<protein>
    <submittedName>
        <fullName evidence="1">Uncharacterized protein</fullName>
    </submittedName>
</protein>
<comment type="caution">
    <text evidence="1">The sequence shown here is derived from an EMBL/GenBank/DDBJ whole genome shotgun (WGS) entry which is preliminary data.</text>
</comment>
<gene>
    <name evidence="1" type="ORF">ASZ90_017945</name>
</gene>
<organism evidence="1">
    <name type="scientific">hydrocarbon metagenome</name>
    <dbReference type="NCBI Taxonomy" id="938273"/>
    <lineage>
        <taxon>unclassified sequences</taxon>
        <taxon>metagenomes</taxon>
        <taxon>ecological metagenomes</taxon>
    </lineage>
</organism>